<keyword evidence="7 10" id="KW-0067">ATP-binding</keyword>
<dbReference type="NCBIfam" id="NF000841">
    <property type="entry name" value="PRK00071.1-4"/>
    <property type="match status" value="1"/>
</dbReference>
<dbReference type="InterPro" id="IPR004821">
    <property type="entry name" value="Cyt_trans-like"/>
</dbReference>
<dbReference type="InterPro" id="IPR005248">
    <property type="entry name" value="NadD/NMNAT"/>
</dbReference>
<dbReference type="AlphaFoldDB" id="A0A430B7F3"/>
<comment type="pathway">
    <text evidence="2 10">Cofactor biosynthesis; NAD(+) biosynthesis; deamido-NAD(+) from nicotinate D-ribonucleotide: step 1/1.</text>
</comment>
<sequence>MKHQNTRVNDIQIESLTLRKETNRKRVGILGGGFNPVHMGHLIIADQVSDQLCLDEFYLMPSYESPHIDKKETISSINRVEMLKLATESNSKLSLELSEIHRKGKSYTFDTMKELIELNPETDYYFVIGGDMVDYLPKWYRIEELSKMVQFVGVHRVGSKPESPYPIIWVDVPLIDISSSDIRRKIATNCSVKYFLPDNVLEYIHKNNLYQGDNNYDL</sequence>
<feature type="domain" description="Cytidyltransferase-like" evidence="11">
    <location>
        <begin position="29"/>
        <end position="185"/>
    </location>
</feature>
<keyword evidence="6 10" id="KW-0547">Nucleotide-binding</keyword>
<evidence type="ECO:0000256" key="9">
    <source>
        <dbReference type="ARBA" id="ARBA00048721"/>
    </source>
</evidence>
<dbReference type="InterPro" id="IPR014729">
    <property type="entry name" value="Rossmann-like_a/b/a_fold"/>
</dbReference>
<keyword evidence="14" id="KW-1185">Reference proteome</keyword>
<dbReference type="RefSeq" id="WP_126792494.1">
    <property type="nucleotide sequence ID" value="NZ_CP060720.1"/>
</dbReference>
<dbReference type="Proteomes" id="UP000288028">
    <property type="component" value="Unassembled WGS sequence"/>
</dbReference>
<dbReference type="Gene3D" id="3.40.50.620">
    <property type="entry name" value="HUPs"/>
    <property type="match status" value="1"/>
</dbReference>
<proteinExistence type="inferred from homology"/>
<evidence type="ECO:0000259" key="11">
    <source>
        <dbReference type="Pfam" id="PF01467"/>
    </source>
</evidence>
<dbReference type="GO" id="GO:0009435">
    <property type="term" value="P:NAD+ biosynthetic process"/>
    <property type="evidence" value="ECO:0007669"/>
    <property type="project" value="UniProtKB-UniRule"/>
</dbReference>
<reference evidence="12" key="2">
    <citation type="submission" date="2023-03" db="EMBL/GenBank/DDBJ databases">
        <authorList>
            <person name="Shen W."/>
            <person name="Cai J."/>
        </authorList>
    </citation>
    <scope>NUCLEOTIDE SEQUENCE</scope>
    <source>
        <strain evidence="12">P96-3</strain>
    </source>
</reference>
<reference evidence="13 14" key="1">
    <citation type="submission" date="2017-05" db="EMBL/GenBank/DDBJ databases">
        <title>Vagococcus spp. assemblies.</title>
        <authorList>
            <person name="Gulvik C.A."/>
        </authorList>
    </citation>
    <scope>NUCLEOTIDE SEQUENCE [LARGE SCALE GENOMIC DNA]</scope>
    <source>
        <strain evidence="13 14">SS1714</strain>
    </source>
</reference>
<comment type="catalytic activity">
    <reaction evidence="9 10">
        <text>nicotinate beta-D-ribonucleotide + ATP + H(+) = deamido-NAD(+) + diphosphate</text>
        <dbReference type="Rhea" id="RHEA:22860"/>
        <dbReference type="ChEBI" id="CHEBI:15378"/>
        <dbReference type="ChEBI" id="CHEBI:30616"/>
        <dbReference type="ChEBI" id="CHEBI:33019"/>
        <dbReference type="ChEBI" id="CHEBI:57502"/>
        <dbReference type="ChEBI" id="CHEBI:58437"/>
        <dbReference type="EC" id="2.7.7.18"/>
    </reaction>
</comment>
<dbReference type="GO" id="GO:0005524">
    <property type="term" value="F:ATP binding"/>
    <property type="evidence" value="ECO:0007669"/>
    <property type="project" value="UniProtKB-KW"/>
</dbReference>
<evidence type="ECO:0000256" key="4">
    <source>
        <dbReference type="ARBA" id="ARBA00022679"/>
    </source>
</evidence>
<dbReference type="Proteomes" id="UP001268577">
    <property type="component" value="Unassembled WGS sequence"/>
</dbReference>
<comment type="function">
    <text evidence="1 10">Catalyzes the reversible adenylation of nicotinate mononucleotide (NaMN) to nicotinic acid adenine dinucleotide (NaAD).</text>
</comment>
<comment type="similarity">
    <text evidence="10">Belongs to the NadD family.</text>
</comment>
<keyword evidence="4 10" id="KW-0808">Transferase</keyword>
<keyword evidence="8 10" id="KW-0520">NAD</keyword>
<dbReference type="NCBIfam" id="TIGR00482">
    <property type="entry name" value="nicotinate (nicotinamide) nucleotide adenylyltransferase"/>
    <property type="match status" value="1"/>
</dbReference>
<evidence type="ECO:0000256" key="5">
    <source>
        <dbReference type="ARBA" id="ARBA00022695"/>
    </source>
</evidence>
<dbReference type="HAMAP" id="MF_00244">
    <property type="entry name" value="NaMN_adenylyltr"/>
    <property type="match status" value="1"/>
</dbReference>
<dbReference type="PANTHER" id="PTHR39321">
    <property type="entry name" value="NICOTINATE-NUCLEOTIDE ADENYLYLTRANSFERASE-RELATED"/>
    <property type="match status" value="1"/>
</dbReference>
<dbReference type="GeneID" id="95581238"/>
<protein>
    <recommendedName>
        <fullName evidence="10">Probable nicotinate-nucleotide adenylyltransferase</fullName>
        <ecNumber evidence="10">2.7.7.18</ecNumber>
    </recommendedName>
    <alternativeName>
        <fullName evidence="10">Deamido-NAD(+) diphosphorylase</fullName>
    </alternativeName>
    <alternativeName>
        <fullName evidence="10">Deamido-NAD(+) pyrophosphorylase</fullName>
    </alternativeName>
    <alternativeName>
        <fullName evidence="10">Nicotinate mononucleotide adenylyltransferase</fullName>
        <shortName evidence="10">NaMN adenylyltransferase</shortName>
    </alternativeName>
</protein>
<gene>
    <name evidence="10 13" type="primary">nadD</name>
    <name evidence="13" type="ORF">CBF28_04805</name>
    <name evidence="12" type="ORF">P7H70_09355</name>
</gene>
<dbReference type="CDD" id="cd02165">
    <property type="entry name" value="NMNAT"/>
    <property type="match status" value="1"/>
</dbReference>
<dbReference type="PANTHER" id="PTHR39321:SF3">
    <property type="entry name" value="PHOSPHOPANTETHEINE ADENYLYLTRANSFERASE"/>
    <property type="match status" value="1"/>
</dbReference>
<dbReference type="SUPFAM" id="SSF52374">
    <property type="entry name" value="Nucleotidylyl transferase"/>
    <property type="match status" value="1"/>
</dbReference>
<evidence type="ECO:0000313" key="14">
    <source>
        <dbReference type="Proteomes" id="UP000288028"/>
    </source>
</evidence>
<comment type="caution">
    <text evidence="13">The sequence shown here is derived from an EMBL/GenBank/DDBJ whole genome shotgun (WGS) entry which is preliminary data.</text>
</comment>
<evidence type="ECO:0000256" key="10">
    <source>
        <dbReference type="HAMAP-Rule" id="MF_00244"/>
    </source>
</evidence>
<dbReference type="OrthoDB" id="5295945at2"/>
<evidence type="ECO:0000256" key="3">
    <source>
        <dbReference type="ARBA" id="ARBA00022642"/>
    </source>
</evidence>
<dbReference type="UniPathway" id="UPA00253">
    <property type="reaction ID" value="UER00332"/>
</dbReference>
<dbReference type="EMBL" id="NGKB01000003">
    <property type="protein sequence ID" value="RSU16261.1"/>
    <property type="molecule type" value="Genomic_DNA"/>
</dbReference>
<evidence type="ECO:0000256" key="2">
    <source>
        <dbReference type="ARBA" id="ARBA00005019"/>
    </source>
</evidence>
<dbReference type="EC" id="2.7.7.18" evidence="10"/>
<evidence type="ECO:0000313" key="13">
    <source>
        <dbReference type="EMBL" id="RSU16261.1"/>
    </source>
</evidence>
<evidence type="ECO:0000256" key="1">
    <source>
        <dbReference type="ARBA" id="ARBA00002324"/>
    </source>
</evidence>
<evidence type="ECO:0000313" key="12">
    <source>
        <dbReference type="EMBL" id="MDT2834266.1"/>
    </source>
</evidence>
<dbReference type="GO" id="GO:0004515">
    <property type="term" value="F:nicotinate-nucleotide adenylyltransferase activity"/>
    <property type="evidence" value="ECO:0007669"/>
    <property type="project" value="UniProtKB-UniRule"/>
</dbReference>
<keyword evidence="3 10" id="KW-0662">Pyridine nucleotide biosynthesis</keyword>
<evidence type="ECO:0000256" key="8">
    <source>
        <dbReference type="ARBA" id="ARBA00023027"/>
    </source>
</evidence>
<evidence type="ECO:0000256" key="6">
    <source>
        <dbReference type="ARBA" id="ARBA00022741"/>
    </source>
</evidence>
<keyword evidence="5 10" id="KW-0548">Nucleotidyltransferase</keyword>
<dbReference type="Pfam" id="PF01467">
    <property type="entry name" value="CTP_transf_like"/>
    <property type="match status" value="1"/>
</dbReference>
<dbReference type="NCBIfam" id="NF000840">
    <property type="entry name" value="PRK00071.1-3"/>
    <property type="match status" value="1"/>
</dbReference>
<accession>A0A430B7F3</accession>
<evidence type="ECO:0000256" key="7">
    <source>
        <dbReference type="ARBA" id="ARBA00022840"/>
    </source>
</evidence>
<name>A0A430B7F3_9ENTE</name>
<dbReference type="EMBL" id="JARQBZ010000016">
    <property type="protein sequence ID" value="MDT2834266.1"/>
    <property type="molecule type" value="Genomic_DNA"/>
</dbReference>
<organism evidence="13 14">
    <name type="scientific">Vagococcus carniphilus</name>
    <dbReference type="NCBI Taxonomy" id="218144"/>
    <lineage>
        <taxon>Bacteria</taxon>
        <taxon>Bacillati</taxon>
        <taxon>Bacillota</taxon>
        <taxon>Bacilli</taxon>
        <taxon>Lactobacillales</taxon>
        <taxon>Enterococcaceae</taxon>
        <taxon>Vagococcus</taxon>
    </lineage>
</organism>